<organism evidence="3 4">
    <name type="scientific">Lodderomyces beijingensis</name>
    <dbReference type="NCBI Taxonomy" id="1775926"/>
    <lineage>
        <taxon>Eukaryota</taxon>
        <taxon>Fungi</taxon>
        <taxon>Dikarya</taxon>
        <taxon>Ascomycota</taxon>
        <taxon>Saccharomycotina</taxon>
        <taxon>Pichiomycetes</taxon>
        <taxon>Debaryomycetaceae</taxon>
        <taxon>Candida/Lodderomyces clade</taxon>
        <taxon>Lodderomyces</taxon>
    </lineage>
</organism>
<accession>A0ABP0ZNY2</accession>
<evidence type="ECO:0008006" key="5">
    <source>
        <dbReference type="Google" id="ProtNLM"/>
    </source>
</evidence>
<dbReference type="InterPro" id="IPR043154">
    <property type="entry name" value="Sec-1-like_dom1"/>
</dbReference>
<feature type="compositionally biased region" description="Polar residues" evidence="2">
    <location>
        <begin position="615"/>
        <end position="624"/>
    </location>
</feature>
<sequence length="632" mass="71724">MTLSLSKVKDEYFQRLFKSSDVKGIGQNQLNNETSTKRPKVLLLDNYTTTVISTCYSQSQLLASDIVLIELIDSSKDLSTMKHLDCIVYIKPCSESFQSLLAELRSPHYRKYELYFNNTTSKIQIEQLAQADEHEVVDKVVELFQDYSTLNDDLFLINPSTQAVNPILQEAESLASLLLSLNKTPLIKFETNSIELKRLGSEILYNINSNSNNNLFDDLNRNSDAPPILLLLDRKNDPITPLLSPWTYRSMINEFLKIDKNVVNLNGSQVVLSEEDQFYSEAMYLNYGDLTEKFKQYVEKYKSETKQSSIDNLTSQNLAELKKVITKFPEYKKFSVNVSTHLSLISAIDAQITQNSLWEIGELEQTIIAELDQQSNIKPKILQILESRKASTANKIKLILLYSYKFHNPTDLSVFITKLNNPELTSPLPTLNQLELLKKFATLYDTSNIQAGQSQQQQSQGLSNIFANKKVNIQNIFNRNTGVTNDNIFMQYTPRLNGVLANLIDPENNSSNNNQASRNSLSTLTPDRVKQQYGTTATTTSKYTARDIIVYIKGGATYEEARLVHELSQNNKHLNIIIGGDAMLNSSQWLNIMCDTVARNEHEDHDNDDDAKAQTRGTAAGQNRQEMLRDIL</sequence>
<dbReference type="Gene3D" id="1.25.40.60">
    <property type="match status" value="1"/>
</dbReference>
<keyword evidence="4" id="KW-1185">Reference proteome</keyword>
<dbReference type="PANTHER" id="PTHR11679">
    <property type="entry name" value="VESICLE PROTEIN SORTING-ASSOCIATED"/>
    <property type="match status" value="1"/>
</dbReference>
<comment type="similarity">
    <text evidence="1">Belongs to the STXBP/unc-18/SEC1 family.</text>
</comment>
<feature type="compositionally biased region" description="Basic and acidic residues" evidence="2">
    <location>
        <begin position="602"/>
        <end position="613"/>
    </location>
</feature>
<dbReference type="SUPFAM" id="SSF56815">
    <property type="entry name" value="Sec1/munc18-like (SM) proteins"/>
    <property type="match status" value="1"/>
</dbReference>
<evidence type="ECO:0000256" key="1">
    <source>
        <dbReference type="ARBA" id="ARBA00009884"/>
    </source>
</evidence>
<dbReference type="InterPro" id="IPR043127">
    <property type="entry name" value="Sec-1-like_dom3a"/>
</dbReference>
<reference evidence="3 4" key="1">
    <citation type="submission" date="2024-03" db="EMBL/GenBank/DDBJ databases">
        <authorList>
            <person name="Brejova B."/>
        </authorList>
    </citation>
    <scope>NUCLEOTIDE SEQUENCE [LARGE SCALE GENOMIC DNA]</scope>
    <source>
        <strain evidence="3 4">CBS 14171</strain>
    </source>
</reference>
<feature type="region of interest" description="Disordered" evidence="2">
    <location>
        <begin position="507"/>
        <end position="527"/>
    </location>
</feature>
<protein>
    <recommendedName>
        <fullName evidence="5">Vacuolar protein sorting-associated protein 45</fullName>
    </recommendedName>
</protein>
<name>A0ABP0ZNY2_9ASCO</name>
<feature type="compositionally biased region" description="Low complexity" evidence="2">
    <location>
        <begin position="508"/>
        <end position="522"/>
    </location>
</feature>
<dbReference type="InterPro" id="IPR001619">
    <property type="entry name" value="Sec1-like"/>
</dbReference>
<dbReference type="Gene3D" id="3.40.50.2060">
    <property type="match status" value="1"/>
</dbReference>
<dbReference type="RefSeq" id="XP_066831030.1">
    <property type="nucleotide sequence ID" value="XM_066974275.1"/>
</dbReference>
<dbReference type="EMBL" id="OZ022409">
    <property type="protein sequence ID" value="CAK9439992.1"/>
    <property type="molecule type" value="Genomic_DNA"/>
</dbReference>
<gene>
    <name evidence="3" type="ORF">LODBEIA_P40920</name>
</gene>
<dbReference type="Proteomes" id="UP001497383">
    <property type="component" value="Chromosome 5"/>
</dbReference>
<dbReference type="InterPro" id="IPR036045">
    <property type="entry name" value="Sec1-like_sf"/>
</dbReference>
<dbReference type="Gene3D" id="3.40.50.1910">
    <property type="match status" value="1"/>
</dbReference>
<evidence type="ECO:0000313" key="3">
    <source>
        <dbReference type="EMBL" id="CAK9439992.1"/>
    </source>
</evidence>
<dbReference type="PIRSF" id="PIRSF005715">
    <property type="entry name" value="VPS45_Sec1"/>
    <property type="match status" value="1"/>
</dbReference>
<feature type="region of interest" description="Disordered" evidence="2">
    <location>
        <begin position="602"/>
        <end position="624"/>
    </location>
</feature>
<evidence type="ECO:0000256" key="2">
    <source>
        <dbReference type="SAM" id="MobiDB-lite"/>
    </source>
</evidence>
<evidence type="ECO:0000313" key="4">
    <source>
        <dbReference type="Proteomes" id="UP001497383"/>
    </source>
</evidence>
<dbReference type="GeneID" id="92209288"/>
<proteinExistence type="inferred from homology"/>
<dbReference type="Gene3D" id="3.90.830.10">
    <property type="entry name" value="Syntaxin Binding Protein 1, Chain A, domain 2"/>
    <property type="match status" value="1"/>
</dbReference>
<dbReference type="InterPro" id="IPR027482">
    <property type="entry name" value="Sec1-like_dom2"/>
</dbReference>
<dbReference type="Pfam" id="PF00995">
    <property type="entry name" value="Sec1"/>
    <property type="match status" value="1"/>
</dbReference>